<protein>
    <recommendedName>
        <fullName evidence="5">SCP domain-containing protein</fullName>
    </recommendedName>
</protein>
<evidence type="ECO:0000256" key="2">
    <source>
        <dbReference type="SAM" id="Phobius"/>
    </source>
</evidence>
<evidence type="ECO:0000313" key="3">
    <source>
        <dbReference type="EMBL" id="GEA44534.1"/>
    </source>
</evidence>
<evidence type="ECO:0000256" key="1">
    <source>
        <dbReference type="SAM" id="MobiDB-lite"/>
    </source>
</evidence>
<reference evidence="3 4" key="1">
    <citation type="submission" date="2019-06" db="EMBL/GenBank/DDBJ databases">
        <title>Draft genome sequence of Corynebacterium striatum NBRC 15291.</title>
        <authorList>
            <person name="Miura T."/>
            <person name="Furukawa M."/>
            <person name="Shimamura M."/>
            <person name="Ohyama Y."/>
            <person name="Yamazoe A."/>
            <person name="Kawasaki H."/>
        </authorList>
    </citation>
    <scope>NUCLEOTIDE SEQUENCE [LARGE SCALE GENOMIC DNA]</scope>
    <source>
        <strain evidence="3 4">NBRC 15291</strain>
    </source>
</reference>
<accession>A0ABC9ZQR1</accession>
<comment type="caution">
    <text evidence="3">The sequence shown here is derived from an EMBL/GenBank/DDBJ whole genome shotgun (WGS) entry which is preliminary data.</text>
</comment>
<feature type="region of interest" description="Disordered" evidence="1">
    <location>
        <begin position="52"/>
        <end position="73"/>
    </location>
</feature>
<proteinExistence type="predicted"/>
<sequence length="193" mass="20523">MNLSSIPPAFTAIREGRMPSHEEIVHLAQGVITVVALLGTIIMAGIGLGTSSAPGGGDPSGSSQDSPDNHYEVPSPEIQLQLDAIAIDINEALNQWRIDAGSAPLAPWIDRQSAARKKAEYNAATGTESFTSENVSMVQHHLPLSKASGYAFIEAWRQSPEHVAVLRDPHATFAAVGTAYANGQVYVVIQLEK</sequence>
<dbReference type="Proteomes" id="UP000315234">
    <property type="component" value="Unassembled WGS sequence"/>
</dbReference>
<evidence type="ECO:0000313" key="4">
    <source>
        <dbReference type="Proteomes" id="UP000315234"/>
    </source>
</evidence>
<evidence type="ECO:0008006" key="5">
    <source>
        <dbReference type="Google" id="ProtNLM"/>
    </source>
</evidence>
<dbReference type="EMBL" id="BJLD01000008">
    <property type="protein sequence ID" value="GEA44534.1"/>
    <property type="molecule type" value="Genomic_DNA"/>
</dbReference>
<dbReference type="RefSeq" id="WP_005531086.1">
    <property type="nucleotide sequence ID" value="NZ_BJLD01000008.1"/>
</dbReference>
<feature type="transmembrane region" description="Helical" evidence="2">
    <location>
        <begin position="24"/>
        <end position="46"/>
    </location>
</feature>
<keyword evidence="2" id="KW-1133">Transmembrane helix</keyword>
<keyword evidence="2" id="KW-0472">Membrane</keyword>
<keyword evidence="2" id="KW-0812">Transmembrane</keyword>
<gene>
    <name evidence="3" type="ORF">Cst04h_27040</name>
</gene>
<dbReference type="SUPFAM" id="SSF55797">
    <property type="entry name" value="PR-1-like"/>
    <property type="match status" value="1"/>
</dbReference>
<dbReference type="AlphaFoldDB" id="A0ABC9ZQR1"/>
<dbReference type="InterPro" id="IPR035940">
    <property type="entry name" value="CAP_sf"/>
</dbReference>
<name>A0ABC9ZQR1_CORST</name>
<organism evidence="3 4">
    <name type="scientific">Corynebacterium striatum</name>
    <dbReference type="NCBI Taxonomy" id="43770"/>
    <lineage>
        <taxon>Bacteria</taxon>
        <taxon>Bacillati</taxon>
        <taxon>Actinomycetota</taxon>
        <taxon>Actinomycetes</taxon>
        <taxon>Mycobacteriales</taxon>
        <taxon>Corynebacteriaceae</taxon>
        <taxon>Corynebacterium</taxon>
    </lineage>
</organism>